<evidence type="ECO:0000313" key="4">
    <source>
        <dbReference type="Proteomes" id="UP000318626"/>
    </source>
</evidence>
<dbReference type="SUPFAM" id="SSF82866">
    <property type="entry name" value="Multidrug efflux transporter AcrB transmembrane domain"/>
    <property type="match status" value="2"/>
</dbReference>
<dbReference type="Gene3D" id="3.30.2090.10">
    <property type="entry name" value="Multidrug efflux transporter AcrB TolC docking domain, DN and DC subdomains"/>
    <property type="match status" value="2"/>
</dbReference>
<dbReference type="SUPFAM" id="SSF82693">
    <property type="entry name" value="Multidrug efflux transporter AcrB pore domain, PN1, PN2, PC1 and PC2 subdomains"/>
    <property type="match status" value="3"/>
</dbReference>
<feature type="transmembrane region" description="Helical" evidence="2">
    <location>
        <begin position="430"/>
        <end position="453"/>
    </location>
</feature>
<proteinExistence type="predicted"/>
<feature type="transmembrane region" description="Helical" evidence="2">
    <location>
        <begin position="300"/>
        <end position="319"/>
    </location>
</feature>
<keyword evidence="4" id="KW-1185">Reference proteome</keyword>
<feature type="transmembrane region" description="Helical" evidence="2">
    <location>
        <begin position="326"/>
        <end position="349"/>
    </location>
</feature>
<dbReference type="PANTHER" id="PTHR32063:SF16">
    <property type="entry name" value="CATION EFFLUX SYSTEM (ACRB_ACRD_ACRF FAMILY)"/>
    <property type="match status" value="1"/>
</dbReference>
<feature type="transmembrane region" description="Helical" evidence="2">
    <location>
        <begin position="851"/>
        <end position="868"/>
    </location>
</feature>
<feature type="transmembrane region" description="Helical" evidence="2">
    <location>
        <begin position="987"/>
        <end position="1015"/>
    </location>
</feature>
<dbReference type="InterPro" id="IPR027463">
    <property type="entry name" value="AcrB_DN_DC_subdom"/>
</dbReference>
<accession>A0A518C5Q0</accession>
<feature type="region of interest" description="Disordered" evidence="1">
    <location>
        <begin position="220"/>
        <end position="239"/>
    </location>
</feature>
<evidence type="ECO:0000313" key="3">
    <source>
        <dbReference type="EMBL" id="QDU74556.1"/>
    </source>
</evidence>
<dbReference type="Pfam" id="PF00873">
    <property type="entry name" value="ACR_tran"/>
    <property type="match status" value="1"/>
</dbReference>
<feature type="transmembrane region" description="Helical" evidence="2">
    <location>
        <begin position="877"/>
        <end position="901"/>
    </location>
</feature>
<dbReference type="GO" id="GO:0042910">
    <property type="term" value="F:xenobiotic transmembrane transporter activity"/>
    <property type="evidence" value="ECO:0007669"/>
    <property type="project" value="TreeGrafter"/>
</dbReference>
<sequence>MPGASAKEVEKQVSTRLERLLYQIDGVEYVYSMSRPGMAIVTVRFYVGQDREDSLIKLYNKIAMHTDLVPPGVTGWVVKPIEIDDVPIVNVTLWSDKYDDHELRRISEQVEIALKSIKNTGRTEIVGGRRRKISVWLDAEAMAGHNVTPLEISNVLRGANVNMASGSFVRDNREQLVESGPYLENATEIGKLVVVAHQGRPVYLSDVARIEDDPEEAKTYTKIGFGPGHDTHDGEKPSRDREFPAVTVAVAKQKGVNAVTVARNLEAKIEELKRDVLPDDVHVLITRNYGETANDKVNELVSELGMAIVIVVGLIALTLGWREAIIVVLAVPLTFGLTLLVNLLAGYTINRVTLFALILSLGLVVDDPIVDVENIFRHFRKRLEQPRRAVFTAVNEVRPPIILATLAVIVSFLPLFFITGMMGPYMRPMALNVPVAMLASMVVAFTATPWLSYHILKSQYARREEPFVLEDSWLYRGYRRVITPFLDHRWTAWLLIVGICALLVLASLLAVTGTVPLKMLPFDNKNEFQIVVDMPEGTTLETTEAALPDLAADLRTVPEVTQVLTFAGTASPIDFNGMVRHYNLRQGPNMGDIRVNLLPKKDRRQQSHEILLRLRDRLKTIADRHNANIKLVEVPPGPPVFSTLVAEIYGRSDQSYGELIAGVKHVRRLMESERGVVDVDDTVEDDQTKFVFVIDKEKASLHGVSTQQIAATLRLALACSSPGEGSMLTAGAGVLHLKRELNPLRIELHLPRQVRSSRTDLERLSVKTAGGELIQIAELGRFQTVVEDKTIYHKNLQRVCYVFGEMAGRPPAEAVLSLQSRLKHDAVPAGLLVDWAGEGEWKITLDVFRDLGIAFGAAVFGIYMLLVWESSSYVMPLVLMPAIPLTVIGILPGFWLLNLFWDQPVGGYANPVFFTATAMIGMIALSGIATRNGILLIEFVHAELRRCGDLRESLIKSGAVRFRPIFLTAGAAMLGAWPITLDPVFSGLAWALIFGLLVSTAFTLVLVPVVYWLLYEKHPTHGLAREVEME</sequence>
<dbReference type="KEGG" id="bvo:Pan97_15650"/>
<name>A0A518C5Q0_9BACT</name>
<keyword evidence="2" id="KW-1133">Transmembrane helix</keyword>
<dbReference type="PANTHER" id="PTHR32063">
    <property type="match status" value="1"/>
</dbReference>
<feature type="transmembrane region" description="Helical" evidence="2">
    <location>
        <begin position="490"/>
        <end position="511"/>
    </location>
</feature>
<reference evidence="4" key="1">
    <citation type="submission" date="2019-02" db="EMBL/GenBank/DDBJ databases">
        <title>Deep-cultivation of Planctomycetes and their phenomic and genomic characterization uncovers novel biology.</title>
        <authorList>
            <person name="Wiegand S."/>
            <person name="Jogler M."/>
            <person name="Boedeker C."/>
            <person name="Pinto D."/>
            <person name="Vollmers J."/>
            <person name="Rivas-Marin E."/>
            <person name="Kohn T."/>
            <person name="Peeters S.H."/>
            <person name="Heuer A."/>
            <person name="Rast P."/>
            <person name="Oberbeckmann S."/>
            <person name="Bunk B."/>
            <person name="Jeske O."/>
            <person name="Meyerdierks A."/>
            <person name="Storesund J.E."/>
            <person name="Kallscheuer N."/>
            <person name="Luecker S."/>
            <person name="Lage O.M."/>
            <person name="Pohl T."/>
            <person name="Merkel B.J."/>
            <person name="Hornburger P."/>
            <person name="Mueller R.-W."/>
            <person name="Bruemmer F."/>
            <person name="Labrenz M."/>
            <person name="Spormann A.M."/>
            <person name="Op den Camp H."/>
            <person name="Overmann J."/>
            <person name="Amann R."/>
            <person name="Jetten M.S.M."/>
            <person name="Mascher T."/>
            <person name="Medema M.H."/>
            <person name="Devos D.P."/>
            <person name="Kaster A.-K."/>
            <person name="Ovreas L."/>
            <person name="Rohde M."/>
            <person name="Galperin M.Y."/>
            <person name="Jogler C."/>
        </authorList>
    </citation>
    <scope>NUCLEOTIDE SEQUENCE [LARGE SCALE GENOMIC DNA]</scope>
    <source>
        <strain evidence="4">Pan97</strain>
    </source>
</reference>
<organism evidence="3 4">
    <name type="scientific">Bremerella volcania</name>
    <dbReference type="NCBI Taxonomy" id="2527984"/>
    <lineage>
        <taxon>Bacteria</taxon>
        <taxon>Pseudomonadati</taxon>
        <taxon>Planctomycetota</taxon>
        <taxon>Planctomycetia</taxon>
        <taxon>Pirellulales</taxon>
        <taxon>Pirellulaceae</taxon>
        <taxon>Bremerella</taxon>
    </lineage>
</organism>
<feature type="transmembrane region" description="Helical" evidence="2">
    <location>
        <begin position="913"/>
        <end position="941"/>
    </location>
</feature>
<dbReference type="Proteomes" id="UP000318626">
    <property type="component" value="Chromosome"/>
</dbReference>
<dbReference type="EMBL" id="CP036289">
    <property type="protein sequence ID" value="QDU74556.1"/>
    <property type="molecule type" value="Genomic_DNA"/>
</dbReference>
<dbReference type="InterPro" id="IPR001036">
    <property type="entry name" value="Acrflvin-R"/>
</dbReference>
<feature type="transmembrane region" description="Helical" evidence="2">
    <location>
        <begin position="962"/>
        <end position="981"/>
    </location>
</feature>
<dbReference type="GO" id="GO:0005886">
    <property type="term" value="C:plasma membrane"/>
    <property type="evidence" value="ECO:0007669"/>
    <property type="project" value="TreeGrafter"/>
</dbReference>
<dbReference type="RefSeq" id="WP_196782312.1">
    <property type="nucleotide sequence ID" value="NZ_CP036289.1"/>
</dbReference>
<keyword evidence="2" id="KW-0472">Membrane</keyword>
<dbReference type="Gene3D" id="3.30.70.1440">
    <property type="entry name" value="Multidrug efflux transporter AcrB pore domain"/>
    <property type="match status" value="1"/>
</dbReference>
<gene>
    <name evidence="3" type="primary">bepE_1</name>
    <name evidence="3" type="ORF">Pan97_15650</name>
</gene>
<evidence type="ECO:0000256" key="2">
    <source>
        <dbReference type="SAM" id="Phobius"/>
    </source>
</evidence>
<keyword evidence="2" id="KW-0812">Transmembrane</keyword>
<dbReference type="Gene3D" id="1.20.1640.10">
    <property type="entry name" value="Multidrug efflux transporter AcrB transmembrane domain"/>
    <property type="match status" value="2"/>
</dbReference>
<feature type="transmembrane region" description="Helical" evidence="2">
    <location>
        <begin position="397"/>
        <end position="418"/>
    </location>
</feature>
<dbReference type="PRINTS" id="PR00702">
    <property type="entry name" value="ACRIFLAVINRP"/>
</dbReference>
<dbReference type="SUPFAM" id="SSF82714">
    <property type="entry name" value="Multidrug efflux transporter AcrB TolC docking domain, DN and DC subdomains"/>
    <property type="match status" value="2"/>
</dbReference>
<dbReference type="Gene3D" id="3.30.70.1430">
    <property type="entry name" value="Multidrug efflux transporter AcrB pore domain"/>
    <property type="match status" value="2"/>
</dbReference>
<feature type="compositionally biased region" description="Basic and acidic residues" evidence="1">
    <location>
        <begin position="229"/>
        <end position="239"/>
    </location>
</feature>
<dbReference type="AlphaFoldDB" id="A0A518C5Q0"/>
<protein>
    <submittedName>
        <fullName evidence="3">Efflux pump membrane transporter BepE</fullName>
    </submittedName>
</protein>
<evidence type="ECO:0000256" key="1">
    <source>
        <dbReference type="SAM" id="MobiDB-lite"/>
    </source>
</evidence>
<dbReference type="Gene3D" id="3.30.70.1320">
    <property type="entry name" value="Multidrug efflux transporter AcrB pore domain like"/>
    <property type="match status" value="1"/>
</dbReference>